<evidence type="ECO:0000256" key="5">
    <source>
        <dbReference type="ARBA" id="ARBA00023049"/>
    </source>
</evidence>
<evidence type="ECO:0000256" key="4">
    <source>
        <dbReference type="ARBA" id="ARBA00022833"/>
    </source>
</evidence>
<dbReference type="InterPro" id="IPR001567">
    <property type="entry name" value="Pept_M3A_M3B_dom"/>
</dbReference>
<dbReference type="CDD" id="cd09606">
    <property type="entry name" value="M3B_PepF"/>
    <property type="match status" value="1"/>
</dbReference>
<dbReference type="GO" id="GO:0006518">
    <property type="term" value="P:peptide metabolic process"/>
    <property type="evidence" value="ECO:0007669"/>
    <property type="project" value="TreeGrafter"/>
</dbReference>
<dbReference type="PANTHER" id="PTHR11804">
    <property type="entry name" value="PROTEASE M3 THIMET OLIGOPEPTIDASE-RELATED"/>
    <property type="match status" value="1"/>
</dbReference>
<dbReference type="EMBL" id="BJXB01000015">
    <property type="protein sequence ID" value="GEM47699.1"/>
    <property type="molecule type" value="Genomic_DNA"/>
</dbReference>
<dbReference type="PANTHER" id="PTHR11804:SF48">
    <property type="entry name" value="PUTATIVE-RELATED"/>
    <property type="match status" value="1"/>
</dbReference>
<evidence type="ECO:0000313" key="8">
    <source>
        <dbReference type="EMBL" id="GEM47699.1"/>
    </source>
</evidence>
<keyword evidence="4 6" id="KW-0862">Zinc</keyword>
<dbReference type="RefSeq" id="WP_146886165.1">
    <property type="nucleotide sequence ID" value="NZ_BJXB01000015.1"/>
</dbReference>
<dbReference type="GO" id="GO:0004222">
    <property type="term" value="F:metalloendopeptidase activity"/>
    <property type="evidence" value="ECO:0007669"/>
    <property type="project" value="InterPro"/>
</dbReference>
<dbReference type="Gene3D" id="1.10.1370.30">
    <property type="match status" value="1"/>
</dbReference>
<evidence type="ECO:0000313" key="9">
    <source>
        <dbReference type="Proteomes" id="UP000321306"/>
    </source>
</evidence>
<keyword evidence="1 6" id="KW-0645">Protease</keyword>
<organism evidence="8 9">
    <name type="scientific">Deinococcus cellulosilyticus (strain DSM 18568 / NBRC 106333 / KACC 11606 / 5516J-15)</name>
    <dbReference type="NCBI Taxonomy" id="1223518"/>
    <lineage>
        <taxon>Bacteria</taxon>
        <taxon>Thermotogati</taxon>
        <taxon>Deinococcota</taxon>
        <taxon>Deinococci</taxon>
        <taxon>Deinococcales</taxon>
        <taxon>Deinococcaceae</taxon>
        <taxon>Deinococcus</taxon>
    </lineage>
</organism>
<evidence type="ECO:0000256" key="2">
    <source>
        <dbReference type="ARBA" id="ARBA00022723"/>
    </source>
</evidence>
<dbReference type="GO" id="GO:0046872">
    <property type="term" value="F:metal ion binding"/>
    <property type="evidence" value="ECO:0007669"/>
    <property type="project" value="UniProtKB-UniRule"/>
</dbReference>
<reference evidence="8 9" key="1">
    <citation type="submission" date="2019-07" db="EMBL/GenBank/DDBJ databases">
        <title>Whole genome shotgun sequence of Deinococcus cellulosilyticus NBRC 106333.</title>
        <authorList>
            <person name="Hosoyama A."/>
            <person name="Uohara A."/>
            <person name="Ohji S."/>
            <person name="Ichikawa N."/>
        </authorList>
    </citation>
    <scope>NUCLEOTIDE SEQUENCE [LARGE SCALE GENOMIC DNA]</scope>
    <source>
        <strain evidence="8 9">NBRC 106333</strain>
    </source>
</reference>
<evidence type="ECO:0000256" key="3">
    <source>
        <dbReference type="ARBA" id="ARBA00022801"/>
    </source>
</evidence>
<protein>
    <submittedName>
        <fullName evidence="8">Oligoendopeptidase F</fullName>
    </submittedName>
</protein>
<feature type="domain" description="Peptidase M3A/M3B catalytic" evidence="7">
    <location>
        <begin position="167"/>
        <end position="554"/>
    </location>
</feature>
<dbReference type="AlphaFoldDB" id="A0A511N492"/>
<comment type="cofactor">
    <cofactor evidence="6">
        <name>Zn(2+)</name>
        <dbReference type="ChEBI" id="CHEBI:29105"/>
    </cofactor>
    <text evidence="6">Binds 1 zinc ion.</text>
</comment>
<keyword evidence="2 6" id="KW-0479">Metal-binding</keyword>
<dbReference type="Proteomes" id="UP000321306">
    <property type="component" value="Unassembled WGS sequence"/>
</dbReference>
<name>A0A511N492_DEIC1</name>
<comment type="similarity">
    <text evidence="6">Belongs to the peptidase M3 family.</text>
</comment>
<comment type="caution">
    <text evidence="8">The sequence shown here is derived from an EMBL/GenBank/DDBJ whole genome shotgun (WGS) entry which is preliminary data.</text>
</comment>
<evidence type="ECO:0000259" key="7">
    <source>
        <dbReference type="Pfam" id="PF01432"/>
    </source>
</evidence>
<evidence type="ECO:0000256" key="1">
    <source>
        <dbReference type="ARBA" id="ARBA00022670"/>
    </source>
</evidence>
<keyword evidence="5 6" id="KW-0482">Metalloprotease</keyword>
<proteinExistence type="inferred from homology"/>
<keyword evidence="3 6" id="KW-0378">Hydrolase</keyword>
<sequence length="562" mass="65482">MLQTLNPLLEDTEISWETHQKPFQELLDREVQPEDITQFLLDWSALENQLQHVQTVRMIRAHLDTSDQEAQDRQAAFVTEVQPEWEKMAAALKQKLLSLDHSHLPADAVQMVRRFQADARTFREENVPLQTELFSLEQEYTQISGGLKVEFQGEQKSLPQMKPFQVSPDRTVREEAWKAVRAALSSVAPQLNDLFLKQLKLRRQMAKNAGYPDFRAYMWDRYHRFDYTAETCLEFHQTVKAEVVPFALEMLEQHRVKLGLDVLRPWDAYWHTVVEPGHLPALKPFQTAEELEAKTEQVFFAVSPKLGEMFHLFRKNGAMDLGNRPNKLPQAYCTGLAQSGWPFMFQSAVGTMIDVMVTLHESGHAFHLYASLHGQRFPWNVMSGIEFAEVPSTAMEYLALDHLSAFYTPEEMLRVKRNAIWSMVQGIPWQCVMDAFQHWLYVEAPEEVTPEMLEDRCRELMDEFMPVPAWTGFEAERGNLWQIFHVFSIPFYFIEYAISGLGAIQLWRNHQQDPQRTIEQYLDALAPGYTLSVPEAYERCGISFRFDRPLVRELMDFLRKQL</sequence>
<dbReference type="GO" id="GO:0006508">
    <property type="term" value="P:proteolysis"/>
    <property type="evidence" value="ECO:0007669"/>
    <property type="project" value="UniProtKB-KW"/>
</dbReference>
<accession>A0A511N492</accession>
<keyword evidence="9" id="KW-1185">Reference proteome</keyword>
<dbReference type="InterPro" id="IPR045090">
    <property type="entry name" value="Pept_M3A_M3B"/>
</dbReference>
<gene>
    <name evidence="8" type="ORF">DC3_33340</name>
</gene>
<dbReference type="Pfam" id="PF01432">
    <property type="entry name" value="Peptidase_M3"/>
    <property type="match status" value="1"/>
</dbReference>
<dbReference type="SUPFAM" id="SSF55486">
    <property type="entry name" value="Metalloproteases ('zincins'), catalytic domain"/>
    <property type="match status" value="1"/>
</dbReference>
<dbReference type="OrthoDB" id="9762795at2"/>
<evidence type="ECO:0000256" key="6">
    <source>
        <dbReference type="RuleBase" id="RU003435"/>
    </source>
</evidence>